<organism evidence="2 3">
    <name type="scientific">Streptosporangium longisporum</name>
    <dbReference type="NCBI Taxonomy" id="46187"/>
    <lineage>
        <taxon>Bacteria</taxon>
        <taxon>Bacillati</taxon>
        <taxon>Actinomycetota</taxon>
        <taxon>Actinomycetes</taxon>
        <taxon>Streptosporangiales</taxon>
        <taxon>Streptosporangiaceae</taxon>
        <taxon>Streptosporangium</taxon>
    </lineage>
</organism>
<dbReference type="RefSeq" id="WP_344903201.1">
    <property type="nucleotide sequence ID" value="NZ_BAAAWD010000019.1"/>
</dbReference>
<gene>
    <name evidence="2" type="ORF">GCM10017559_66350</name>
</gene>
<dbReference type="InterPro" id="IPR051135">
    <property type="entry name" value="Gal/GlcNAc/GalNAc_ST"/>
</dbReference>
<name>A0ABP6L215_9ACTN</name>
<dbReference type="EMBL" id="BAAAWD010000019">
    <property type="protein sequence ID" value="GAA3030362.1"/>
    <property type="molecule type" value="Genomic_DNA"/>
</dbReference>
<dbReference type="PANTHER" id="PTHR10704">
    <property type="entry name" value="CARBOHYDRATE SULFOTRANSFERASE"/>
    <property type="match status" value="1"/>
</dbReference>
<comment type="caution">
    <text evidence="2">The sequence shown here is derived from an EMBL/GenBank/DDBJ whole genome shotgun (WGS) entry which is preliminary data.</text>
</comment>
<dbReference type="Proteomes" id="UP001499930">
    <property type="component" value="Unassembled WGS sequence"/>
</dbReference>
<sequence>MNTSDRSPLTILCITGWCRNGSTIIGNILNEVPGVFHVGELHFLWRNSVGRGANGSCGCGRPLTECALWSEVLRTVRPDGLSAKAHADAVIRRQRSCVRTRHTWRVLRRGLYRDDVREHAALMTRTYRTIAGLTDARVIVDTTKIPGEAALLPYLDGVRPYYVHLVRDPRAVAQSWSREKDYCYVMSSPKSTAYWHGFNVASQAILRHHRERSVFLRYEDFIADPETTIGRLLRFCGADPADNPVRGRTVELHTNHTVTGNPDRFNTGTTLIRDRDDSWTTRLPRRARLAATTLSWPLFGSYGYTRGGPLHAVPRTGTAGTAGTAGTRMNEERQKEDGWTWD</sequence>
<dbReference type="Pfam" id="PF13469">
    <property type="entry name" value="Sulfotransfer_3"/>
    <property type="match status" value="1"/>
</dbReference>
<dbReference type="InterPro" id="IPR027417">
    <property type="entry name" value="P-loop_NTPase"/>
</dbReference>
<protein>
    <submittedName>
        <fullName evidence="2">Sulfotransferase</fullName>
    </submittedName>
</protein>
<dbReference type="Gene3D" id="3.40.50.300">
    <property type="entry name" value="P-loop containing nucleotide triphosphate hydrolases"/>
    <property type="match status" value="1"/>
</dbReference>
<dbReference type="SUPFAM" id="SSF52540">
    <property type="entry name" value="P-loop containing nucleoside triphosphate hydrolases"/>
    <property type="match status" value="1"/>
</dbReference>
<dbReference type="PANTHER" id="PTHR10704:SF44">
    <property type="entry name" value="LD35051P-RELATED"/>
    <property type="match status" value="1"/>
</dbReference>
<accession>A0ABP6L215</accession>
<proteinExistence type="predicted"/>
<feature type="compositionally biased region" description="Basic and acidic residues" evidence="1">
    <location>
        <begin position="329"/>
        <end position="342"/>
    </location>
</feature>
<evidence type="ECO:0000256" key="1">
    <source>
        <dbReference type="SAM" id="MobiDB-lite"/>
    </source>
</evidence>
<feature type="region of interest" description="Disordered" evidence="1">
    <location>
        <begin position="313"/>
        <end position="342"/>
    </location>
</feature>
<evidence type="ECO:0000313" key="2">
    <source>
        <dbReference type="EMBL" id="GAA3030362.1"/>
    </source>
</evidence>
<evidence type="ECO:0000313" key="3">
    <source>
        <dbReference type="Proteomes" id="UP001499930"/>
    </source>
</evidence>
<reference evidence="3" key="1">
    <citation type="journal article" date="2019" name="Int. J. Syst. Evol. Microbiol.">
        <title>The Global Catalogue of Microorganisms (GCM) 10K type strain sequencing project: providing services to taxonomists for standard genome sequencing and annotation.</title>
        <authorList>
            <consortium name="The Broad Institute Genomics Platform"/>
            <consortium name="The Broad Institute Genome Sequencing Center for Infectious Disease"/>
            <person name="Wu L."/>
            <person name="Ma J."/>
        </authorList>
    </citation>
    <scope>NUCLEOTIDE SEQUENCE [LARGE SCALE GENOMIC DNA]</scope>
    <source>
        <strain evidence="3">JCM 3106</strain>
    </source>
</reference>
<feature type="compositionally biased region" description="Low complexity" evidence="1">
    <location>
        <begin position="316"/>
        <end position="327"/>
    </location>
</feature>
<keyword evidence="3" id="KW-1185">Reference proteome</keyword>